<reference evidence="4" key="1">
    <citation type="submission" date="2015-06" db="UniProtKB">
        <authorList>
            <consortium name="EnsemblPlants"/>
        </authorList>
    </citation>
    <scope>IDENTIFICATION</scope>
</reference>
<protein>
    <submittedName>
        <fullName evidence="4">36.4 kDa proline-rich protein</fullName>
    </submittedName>
</protein>
<sequence>MEASTTKLRSLLLTFLLLITTAIASPTLACDECRKPPKAPKPSHPPKAKAPAHPPKSRVPCPPVYGPPHGHVPRPPVVGPPKGHLPRTPVVSPPKGNAPHTPVVGPPKGHVPRPPVYGPPKGPIPRPPVTGSSRRRPAVLPKGSSVVTCPVDSLKIGACVDLLGGLVHVGLGDPVVNKCCPLLEGLVELEAAVCLCTTIRLKLLNINLVLPLALQLLLTCGKTPPTGYTCSI</sequence>
<feature type="chain" id="PRO_5014582922" evidence="2">
    <location>
        <begin position="25"/>
        <end position="232"/>
    </location>
</feature>
<dbReference type="InterPro" id="IPR027923">
    <property type="entry name" value="Hydrophob_seed_dom"/>
</dbReference>
<dbReference type="SUPFAM" id="SSF47699">
    <property type="entry name" value="Bifunctional inhibitor/lipid-transfer protein/seed storage 2S albumin"/>
    <property type="match status" value="1"/>
</dbReference>
<name>M8B9A0_AEGTA</name>
<feature type="region of interest" description="Disordered" evidence="1">
    <location>
        <begin position="31"/>
        <end position="140"/>
    </location>
</feature>
<dbReference type="AlphaFoldDB" id="M8B9A0"/>
<dbReference type="InterPro" id="IPR016140">
    <property type="entry name" value="Bifunc_inhib/LTP/seed_store"/>
</dbReference>
<organism evidence="4">
    <name type="scientific">Aegilops tauschii</name>
    <name type="common">Tausch's goatgrass</name>
    <name type="synonym">Aegilops squarrosa</name>
    <dbReference type="NCBI Taxonomy" id="37682"/>
    <lineage>
        <taxon>Eukaryota</taxon>
        <taxon>Viridiplantae</taxon>
        <taxon>Streptophyta</taxon>
        <taxon>Embryophyta</taxon>
        <taxon>Tracheophyta</taxon>
        <taxon>Spermatophyta</taxon>
        <taxon>Magnoliopsida</taxon>
        <taxon>Liliopsida</taxon>
        <taxon>Poales</taxon>
        <taxon>Poaceae</taxon>
        <taxon>BOP clade</taxon>
        <taxon>Pooideae</taxon>
        <taxon>Triticodae</taxon>
        <taxon>Triticeae</taxon>
        <taxon>Triticinae</taxon>
        <taxon>Aegilops</taxon>
    </lineage>
</organism>
<accession>M8B9A0</accession>
<dbReference type="Pfam" id="PF14547">
    <property type="entry name" value="Hydrophob_seed"/>
    <property type="match status" value="1"/>
</dbReference>
<dbReference type="InterPro" id="IPR036312">
    <property type="entry name" value="Bifun_inhib/LTP/seed_sf"/>
</dbReference>
<evidence type="ECO:0000313" key="4">
    <source>
        <dbReference type="EnsemblPlants" id="EMT21385"/>
    </source>
</evidence>
<keyword evidence="2" id="KW-0732">Signal</keyword>
<dbReference type="ExpressionAtlas" id="M8B9A0">
    <property type="expression patterns" value="baseline"/>
</dbReference>
<feature type="domain" description="Bifunctional inhibitor/plant lipid transfer protein/seed storage helical" evidence="3">
    <location>
        <begin position="149"/>
        <end position="230"/>
    </location>
</feature>
<dbReference type="PANTHER" id="PTHR31731">
    <property type="match status" value="1"/>
</dbReference>
<evidence type="ECO:0000256" key="1">
    <source>
        <dbReference type="SAM" id="MobiDB-lite"/>
    </source>
</evidence>
<evidence type="ECO:0000259" key="3">
    <source>
        <dbReference type="SMART" id="SM00499"/>
    </source>
</evidence>
<proteinExistence type="predicted"/>
<dbReference type="Gene3D" id="1.10.110.10">
    <property type="entry name" value="Plant lipid-transfer and hydrophobic proteins"/>
    <property type="match status" value="1"/>
</dbReference>
<dbReference type="InterPro" id="IPR051636">
    <property type="entry name" value="Plant_LTP/defense-related"/>
</dbReference>
<dbReference type="SMART" id="SM00499">
    <property type="entry name" value="AAI"/>
    <property type="match status" value="1"/>
</dbReference>
<feature type="signal peptide" evidence="2">
    <location>
        <begin position="1"/>
        <end position="24"/>
    </location>
</feature>
<dbReference type="EnsemblPlants" id="EMT21385">
    <property type="protein sequence ID" value="EMT21385"/>
    <property type="gene ID" value="F775_12921"/>
</dbReference>
<dbReference type="CDD" id="cd01958">
    <property type="entry name" value="HPS_like"/>
    <property type="match status" value="1"/>
</dbReference>
<feature type="compositionally biased region" description="Pro residues" evidence="1">
    <location>
        <begin position="112"/>
        <end position="128"/>
    </location>
</feature>
<evidence type="ECO:0000256" key="2">
    <source>
        <dbReference type="SAM" id="SignalP"/>
    </source>
</evidence>